<dbReference type="InterPro" id="IPR013325">
    <property type="entry name" value="RNA_pol_sigma_r2"/>
</dbReference>
<sequence length="299" mass="34125">MNVSELYEEYRPLLFSIAYRMLGLIQDAEDIVQDVFVTLQQQMPSSSIRDTKAYLCKMVTNRCLNELKSVRRTRLQYIGPWLPEPLVEYQDDSNPAVLSERREEVAYSFLVLLQLLSPAERAVYILRVTLSYDFEEIAESLDKTVINCRKLYSRAKQKLLNEGRNDILWEPYPTDHAELAQKFSQAFIAGNVAEFLHLLSDDAVMLTDGGGKVKAAINPIYGRDRVIALLTYSIAQRPANARALITQINGQQGLVILVAERITHVYLFGYEPGTQRISRVYSVMNPDKLILGMKHLISF</sequence>
<dbReference type="InterPro" id="IPR036388">
    <property type="entry name" value="WH-like_DNA-bd_sf"/>
</dbReference>
<dbReference type="Pfam" id="PF04542">
    <property type="entry name" value="Sigma70_r2"/>
    <property type="match status" value="1"/>
</dbReference>
<dbReference type="InterPro" id="IPR013249">
    <property type="entry name" value="RNA_pol_sigma70_r4_t2"/>
</dbReference>
<dbReference type="Proteomes" id="UP000275368">
    <property type="component" value="Chromosome"/>
</dbReference>
<evidence type="ECO:0000256" key="1">
    <source>
        <dbReference type="ARBA" id="ARBA00011344"/>
    </source>
</evidence>
<protein>
    <submittedName>
        <fullName evidence="2">RNA polymerase sigma factor SigJ</fullName>
    </submittedName>
</protein>
<dbReference type="InterPro" id="IPR013324">
    <property type="entry name" value="RNA_pol_sigma_r3/r4-like"/>
</dbReference>
<dbReference type="PANTHER" id="PTHR30173:SF36">
    <property type="entry name" value="ECF RNA POLYMERASE SIGMA FACTOR SIGJ"/>
    <property type="match status" value="1"/>
</dbReference>
<dbReference type="EMBL" id="AP019308">
    <property type="protein sequence ID" value="BBH19982.1"/>
    <property type="molecule type" value="Genomic_DNA"/>
</dbReference>
<dbReference type="InterPro" id="IPR052704">
    <property type="entry name" value="ECF_Sigma-70_Domain"/>
</dbReference>
<dbReference type="NCBIfam" id="NF007214">
    <property type="entry name" value="PRK09636.1"/>
    <property type="match status" value="1"/>
</dbReference>
<dbReference type="OrthoDB" id="3211555at2"/>
<dbReference type="AlphaFoldDB" id="A0A3G9IP06"/>
<dbReference type="InterPro" id="IPR032710">
    <property type="entry name" value="NTF2-like_dom_sf"/>
</dbReference>
<comment type="subunit">
    <text evidence="1">Interacts transiently with the RNA polymerase catalytic core formed by RpoA, RpoB, RpoC and RpoZ (2 alpha, 1 beta, 1 beta' and 1 omega subunit) to form the RNA polymerase holoenzyme that can initiate transcription.</text>
</comment>
<dbReference type="Gene3D" id="1.10.1740.10">
    <property type="match status" value="1"/>
</dbReference>
<dbReference type="RefSeq" id="WP_125654718.1">
    <property type="nucleotide sequence ID" value="NZ_AP019308.1"/>
</dbReference>
<dbReference type="PANTHER" id="PTHR30173">
    <property type="entry name" value="SIGMA 19 FACTOR"/>
    <property type="match status" value="1"/>
</dbReference>
<evidence type="ECO:0000313" key="2">
    <source>
        <dbReference type="EMBL" id="BBH19982.1"/>
    </source>
</evidence>
<organism evidence="2 3">
    <name type="scientific">Paenibacillus baekrokdamisoli</name>
    <dbReference type="NCBI Taxonomy" id="1712516"/>
    <lineage>
        <taxon>Bacteria</taxon>
        <taxon>Bacillati</taxon>
        <taxon>Bacillota</taxon>
        <taxon>Bacilli</taxon>
        <taxon>Bacillales</taxon>
        <taxon>Paenibacillaceae</taxon>
        <taxon>Paenibacillus</taxon>
    </lineage>
</organism>
<proteinExistence type="predicted"/>
<dbReference type="GO" id="GO:0016987">
    <property type="term" value="F:sigma factor activity"/>
    <property type="evidence" value="ECO:0007669"/>
    <property type="project" value="InterPro"/>
</dbReference>
<evidence type="ECO:0000313" key="3">
    <source>
        <dbReference type="Proteomes" id="UP000275368"/>
    </source>
</evidence>
<dbReference type="NCBIfam" id="TIGR02937">
    <property type="entry name" value="sigma70-ECF"/>
    <property type="match status" value="1"/>
</dbReference>
<dbReference type="GO" id="GO:0003677">
    <property type="term" value="F:DNA binding"/>
    <property type="evidence" value="ECO:0007669"/>
    <property type="project" value="InterPro"/>
</dbReference>
<dbReference type="SUPFAM" id="SSF88946">
    <property type="entry name" value="Sigma2 domain of RNA polymerase sigma factors"/>
    <property type="match status" value="1"/>
</dbReference>
<reference evidence="2 3" key="1">
    <citation type="submission" date="2018-11" db="EMBL/GenBank/DDBJ databases">
        <title>Complete genome sequence of Paenibacillus baekrokdamisoli strain KCTC 33723.</title>
        <authorList>
            <person name="Kang S.W."/>
            <person name="Lee K.C."/>
            <person name="Kim K.K."/>
            <person name="Kim J.S."/>
            <person name="Kim D.S."/>
            <person name="Ko S.H."/>
            <person name="Yang S.H."/>
            <person name="Lee J.S."/>
        </authorList>
    </citation>
    <scope>NUCLEOTIDE SEQUENCE [LARGE SCALE GENOMIC DNA]</scope>
    <source>
        <strain evidence="2 3">KCTC 33723</strain>
    </source>
</reference>
<dbReference type="Gene3D" id="1.10.10.10">
    <property type="entry name" value="Winged helix-like DNA-binding domain superfamily/Winged helix DNA-binding domain"/>
    <property type="match status" value="1"/>
</dbReference>
<keyword evidence="3" id="KW-1185">Reference proteome</keyword>
<name>A0A3G9IP06_9BACL</name>
<gene>
    <name evidence="2" type="primary">rpoE_1</name>
    <name evidence="2" type="ORF">Back11_13270</name>
</gene>
<dbReference type="GO" id="GO:0006352">
    <property type="term" value="P:DNA-templated transcription initiation"/>
    <property type="evidence" value="ECO:0007669"/>
    <property type="project" value="InterPro"/>
</dbReference>
<dbReference type="InterPro" id="IPR007627">
    <property type="entry name" value="RNA_pol_sigma70_r2"/>
</dbReference>
<accession>A0A3G9IP06</accession>
<dbReference type="SUPFAM" id="SSF88659">
    <property type="entry name" value="Sigma3 and sigma4 domains of RNA polymerase sigma factors"/>
    <property type="match status" value="1"/>
</dbReference>
<dbReference type="SUPFAM" id="SSF54427">
    <property type="entry name" value="NTF2-like"/>
    <property type="match status" value="1"/>
</dbReference>
<dbReference type="KEGG" id="pbk:Back11_13270"/>
<dbReference type="InterPro" id="IPR014284">
    <property type="entry name" value="RNA_pol_sigma-70_dom"/>
</dbReference>
<dbReference type="Pfam" id="PF08281">
    <property type="entry name" value="Sigma70_r4_2"/>
    <property type="match status" value="1"/>
</dbReference>